<dbReference type="InterPro" id="IPR028994">
    <property type="entry name" value="Integrin_alpha_N"/>
</dbReference>
<gene>
    <name evidence="3" type="ORF">GCM10010346_18950</name>
</gene>
<comment type="caution">
    <text evidence="3">The sequence shown here is derived from an EMBL/GenBank/DDBJ whole genome shotgun (WGS) entry which is preliminary data.</text>
</comment>
<reference evidence="4" key="1">
    <citation type="journal article" date="2019" name="Int. J. Syst. Evol. Microbiol.">
        <title>The Global Catalogue of Microorganisms (GCM) 10K type strain sequencing project: providing services to taxonomists for standard genome sequencing and annotation.</title>
        <authorList>
            <consortium name="The Broad Institute Genomics Platform"/>
            <consortium name="The Broad Institute Genome Sequencing Center for Infectious Disease"/>
            <person name="Wu L."/>
            <person name="Ma J."/>
        </authorList>
    </citation>
    <scope>NUCLEOTIDE SEQUENCE [LARGE SCALE GENOMIC DNA]</scope>
    <source>
        <strain evidence="4">JCM 4737</strain>
    </source>
</reference>
<evidence type="ECO:0000313" key="3">
    <source>
        <dbReference type="EMBL" id="GHA96388.1"/>
    </source>
</evidence>
<dbReference type="Gene3D" id="2.130.10.130">
    <property type="entry name" value="Integrin alpha, N-terminal"/>
    <property type="match status" value="1"/>
</dbReference>
<dbReference type="Proteomes" id="UP000599437">
    <property type="component" value="Unassembled WGS sequence"/>
</dbReference>
<protein>
    <recommendedName>
        <fullName evidence="5">Integrin-like protein</fullName>
    </recommendedName>
</protein>
<organism evidence="3 4">
    <name type="scientific">Streptomyces chryseus</name>
    <dbReference type="NCBI Taxonomy" id="68186"/>
    <lineage>
        <taxon>Bacteria</taxon>
        <taxon>Bacillati</taxon>
        <taxon>Actinomycetota</taxon>
        <taxon>Actinomycetes</taxon>
        <taxon>Kitasatosporales</taxon>
        <taxon>Streptomycetaceae</taxon>
        <taxon>Streptomyces</taxon>
    </lineage>
</organism>
<dbReference type="SUPFAM" id="SSF69318">
    <property type="entry name" value="Integrin alpha N-terminal domain"/>
    <property type="match status" value="1"/>
</dbReference>
<accession>A0ABQ3DHZ2</accession>
<proteinExistence type="predicted"/>
<evidence type="ECO:0000313" key="4">
    <source>
        <dbReference type="Proteomes" id="UP000599437"/>
    </source>
</evidence>
<dbReference type="RefSeq" id="WP_138898970.1">
    <property type="nucleotide sequence ID" value="NZ_BMVO01000004.1"/>
</dbReference>
<dbReference type="EMBL" id="BMVO01000004">
    <property type="protein sequence ID" value="GHA96388.1"/>
    <property type="molecule type" value="Genomic_DNA"/>
</dbReference>
<keyword evidence="1" id="KW-0732">Signal</keyword>
<dbReference type="InterPro" id="IPR013517">
    <property type="entry name" value="FG-GAP"/>
</dbReference>
<evidence type="ECO:0000256" key="2">
    <source>
        <dbReference type="SAM" id="MobiDB-lite"/>
    </source>
</evidence>
<sequence length="80" mass="7801">MPGAAESHDQFGGSGHLTDSTGDGRAELVAGAFAENDGAGAVWLFKAGTSGITATGSTSFGSTSLGGPAGLSYFGDRFAN</sequence>
<name>A0ABQ3DHZ2_9ACTN</name>
<dbReference type="Pfam" id="PF01839">
    <property type="entry name" value="FG-GAP"/>
    <property type="match status" value="1"/>
</dbReference>
<evidence type="ECO:0000256" key="1">
    <source>
        <dbReference type="ARBA" id="ARBA00022729"/>
    </source>
</evidence>
<keyword evidence="4" id="KW-1185">Reference proteome</keyword>
<evidence type="ECO:0008006" key="5">
    <source>
        <dbReference type="Google" id="ProtNLM"/>
    </source>
</evidence>
<feature type="region of interest" description="Disordered" evidence="2">
    <location>
        <begin position="1"/>
        <end position="23"/>
    </location>
</feature>